<dbReference type="AlphaFoldDB" id="A0A2Y9BF20"/>
<evidence type="ECO:0000313" key="8">
    <source>
        <dbReference type="EMBL" id="PWJ28923.1"/>
    </source>
</evidence>
<dbReference type="EMBL" id="QGDL01000007">
    <property type="protein sequence ID" value="PWJ28923.1"/>
    <property type="molecule type" value="Genomic_DNA"/>
</dbReference>
<evidence type="ECO:0000256" key="4">
    <source>
        <dbReference type="ARBA" id="ARBA00022989"/>
    </source>
</evidence>
<dbReference type="InterPro" id="IPR011701">
    <property type="entry name" value="MFS"/>
</dbReference>
<proteinExistence type="predicted"/>
<evidence type="ECO:0000256" key="6">
    <source>
        <dbReference type="SAM" id="Phobius"/>
    </source>
</evidence>
<dbReference type="GO" id="GO:0005886">
    <property type="term" value="C:plasma membrane"/>
    <property type="evidence" value="ECO:0007669"/>
    <property type="project" value="UniProtKB-SubCell"/>
</dbReference>
<dbReference type="OrthoDB" id="9793415at2"/>
<feature type="transmembrane region" description="Helical" evidence="6">
    <location>
        <begin position="334"/>
        <end position="355"/>
    </location>
</feature>
<sequence>MNYEKTKQLTKKRWAVLVASCMINLCIGSLYVWSVFAAPMADYLSSVTLSAITASDLAIVFTIANSVGPVTLISGGMINDKFGPKWVVFLGGLLFGIGMIGSGFAKSIPSLMVSYGLGCGLGMGLVYGCTINNSVKLFPDRRGLVGGIATASYGISSVVIPPIANVCIHRMGIIPTFKLLGIVFILVICIGAFFIEKCPEGFVPAGYEEKMAQKKNGGKDKKEHTRIQEEKNWRQMLQDPVFYIMITMLTCGAVFGLMTISQASPIAQQMIGMSVMSATTAVSVLALFNTLGRVAAGYLSDIIGRINVLTIMLVSSIPGLLLICTSGIGDVVKFYIGVSIIGLCFGSFMGVFPGFTADQFGQKNNSVNYGIMFIGFALAGYLGPTIMNQVYSASGNYSLAFVIAIGLAVLGILLSLLYRRKTR</sequence>
<keyword evidence="5 6" id="KW-0472">Membrane</keyword>
<feature type="transmembrane region" description="Helical" evidence="6">
    <location>
        <begin position="367"/>
        <end position="387"/>
    </location>
</feature>
<keyword evidence="2" id="KW-0813">Transport</keyword>
<organism evidence="8 9">
    <name type="scientific">Faecalicatena orotica</name>
    <dbReference type="NCBI Taxonomy" id="1544"/>
    <lineage>
        <taxon>Bacteria</taxon>
        <taxon>Bacillati</taxon>
        <taxon>Bacillota</taxon>
        <taxon>Clostridia</taxon>
        <taxon>Lachnospirales</taxon>
        <taxon>Lachnospiraceae</taxon>
        <taxon>Faecalicatena</taxon>
    </lineage>
</organism>
<keyword evidence="4 6" id="KW-1133">Transmembrane helix</keyword>
<feature type="domain" description="Major facilitator superfamily (MFS) profile" evidence="7">
    <location>
        <begin position="17"/>
        <end position="423"/>
    </location>
</feature>
<feature type="transmembrane region" description="Helical" evidence="6">
    <location>
        <begin position="143"/>
        <end position="164"/>
    </location>
</feature>
<reference evidence="8 9" key="1">
    <citation type="submission" date="2018-05" db="EMBL/GenBank/DDBJ databases">
        <title>The Hungate 1000. A catalogue of reference genomes from the rumen microbiome.</title>
        <authorList>
            <person name="Kelly W."/>
        </authorList>
    </citation>
    <scope>NUCLEOTIDE SEQUENCE [LARGE SCALE GENOMIC DNA]</scope>
    <source>
        <strain evidence="8 9">NLAE-zl-C242</strain>
    </source>
</reference>
<feature type="transmembrane region" description="Helical" evidence="6">
    <location>
        <begin position="14"/>
        <end position="36"/>
    </location>
</feature>
<feature type="transmembrane region" description="Helical" evidence="6">
    <location>
        <begin position="86"/>
        <end position="105"/>
    </location>
</feature>
<dbReference type="InterPro" id="IPR036259">
    <property type="entry name" value="MFS_trans_sf"/>
</dbReference>
<protein>
    <submittedName>
        <fullName evidence="8">Nitrate/nitrite transporter NarK</fullName>
    </submittedName>
</protein>
<dbReference type="Proteomes" id="UP000245845">
    <property type="component" value="Unassembled WGS sequence"/>
</dbReference>
<dbReference type="SUPFAM" id="SSF103473">
    <property type="entry name" value="MFS general substrate transporter"/>
    <property type="match status" value="1"/>
</dbReference>
<dbReference type="CDD" id="cd17353">
    <property type="entry name" value="MFS_OFA_like"/>
    <property type="match status" value="1"/>
</dbReference>
<comment type="subcellular location">
    <subcellularLocation>
        <location evidence="1">Cell membrane</location>
        <topology evidence="1">Multi-pass membrane protein</topology>
    </subcellularLocation>
</comment>
<keyword evidence="3 6" id="KW-0812">Transmembrane</keyword>
<evidence type="ECO:0000256" key="3">
    <source>
        <dbReference type="ARBA" id="ARBA00022692"/>
    </source>
</evidence>
<feature type="transmembrane region" description="Helical" evidence="6">
    <location>
        <begin position="111"/>
        <end position="131"/>
    </location>
</feature>
<feature type="transmembrane region" description="Helical" evidence="6">
    <location>
        <begin position="176"/>
        <end position="195"/>
    </location>
</feature>
<name>A0A2Y9BF20_9FIRM</name>
<evidence type="ECO:0000256" key="2">
    <source>
        <dbReference type="ARBA" id="ARBA00022448"/>
    </source>
</evidence>
<feature type="transmembrane region" description="Helical" evidence="6">
    <location>
        <begin position="48"/>
        <end position="74"/>
    </location>
</feature>
<dbReference type="Pfam" id="PF07690">
    <property type="entry name" value="MFS_1"/>
    <property type="match status" value="1"/>
</dbReference>
<evidence type="ECO:0000256" key="5">
    <source>
        <dbReference type="ARBA" id="ARBA00023136"/>
    </source>
</evidence>
<dbReference type="PROSITE" id="PS50850">
    <property type="entry name" value="MFS"/>
    <property type="match status" value="1"/>
</dbReference>
<dbReference type="RefSeq" id="WP_109731467.1">
    <property type="nucleotide sequence ID" value="NZ_BAAACK010000011.1"/>
</dbReference>
<evidence type="ECO:0000259" key="7">
    <source>
        <dbReference type="PROSITE" id="PS50850"/>
    </source>
</evidence>
<comment type="caution">
    <text evidence="8">The sequence shown here is derived from an EMBL/GenBank/DDBJ whole genome shotgun (WGS) entry which is preliminary data.</text>
</comment>
<keyword evidence="9" id="KW-1185">Reference proteome</keyword>
<dbReference type="InterPro" id="IPR050327">
    <property type="entry name" value="Proton-linked_MCT"/>
</dbReference>
<dbReference type="Gene3D" id="1.20.1250.20">
    <property type="entry name" value="MFS general substrate transporter like domains"/>
    <property type="match status" value="1"/>
</dbReference>
<evidence type="ECO:0000313" key="9">
    <source>
        <dbReference type="Proteomes" id="UP000245845"/>
    </source>
</evidence>
<feature type="transmembrane region" description="Helical" evidence="6">
    <location>
        <begin position="308"/>
        <end position="328"/>
    </location>
</feature>
<dbReference type="InterPro" id="IPR020846">
    <property type="entry name" value="MFS_dom"/>
</dbReference>
<dbReference type="PANTHER" id="PTHR11360:SF317">
    <property type="entry name" value="MAJOR FACILITATOR SUPERFAMILY (MFS) PROFILE DOMAIN-CONTAINING PROTEIN-RELATED"/>
    <property type="match status" value="1"/>
</dbReference>
<gene>
    <name evidence="8" type="ORF">A8806_10771</name>
</gene>
<feature type="transmembrane region" description="Helical" evidence="6">
    <location>
        <begin position="241"/>
        <end position="260"/>
    </location>
</feature>
<evidence type="ECO:0000256" key="1">
    <source>
        <dbReference type="ARBA" id="ARBA00004651"/>
    </source>
</evidence>
<dbReference type="GO" id="GO:0022857">
    <property type="term" value="F:transmembrane transporter activity"/>
    <property type="evidence" value="ECO:0007669"/>
    <property type="project" value="InterPro"/>
</dbReference>
<feature type="transmembrane region" description="Helical" evidence="6">
    <location>
        <begin position="399"/>
        <end position="418"/>
    </location>
</feature>
<dbReference type="PANTHER" id="PTHR11360">
    <property type="entry name" value="MONOCARBOXYLATE TRANSPORTER"/>
    <property type="match status" value="1"/>
</dbReference>
<accession>A0A2Y9BF20</accession>